<dbReference type="Proteomes" id="UP000327157">
    <property type="component" value="Chromosome 17"/>
</dbReference>
<keyword evidence="1" id="KW-0378">Hydrolase</keyword>
<keyword evidence="1" id="KW-0067">ATP-binding</keyword>
<keyword evidence="1" id="KW-0547">Nucleotide-binding</keyword>
<dbReference type="EMBL" id="SMOL01000487">
    <property type="protein sequence ID" value="KAB2610860.1"/>
    <property type="molecule type" value="Genomic_DNA"/>
</dbReference>
<organism evidence="1 2">
    <name type="scientific">Pyrus ussuriensis x Pyrus communis</name>
    <dbReference type="NCBI Taxonomy" id="2448454"/>
    <lineage>
        <taxon>Eukaryota</taxon>
        <taxon>Viridiplantae</taxon>
        <taxon>Streptophyta</taxon>
        <taxon>Embryophyta</taxon>
        <taxon>Tracheophyta</taxon>
        <taxon>Spermatophyta</taxon>
        <taxon>Magnoliopsida</taxon>
        <taxon>eudicotyledons</taxon>
        <taxon>Gunneridae</taxon>
        <taxon>Pentapetalae</taxon>
        <taxon>rosids</taxon>
        <taxon>fabids</taxon>
        <taxon>Rosales</taxon>
        <taxon>Rosaceae</taxon>
        <taxon>Amygdaloideae</taxon>
        <taxon>Maleae</taxon>
        <taxon>Pyrus</taxon>
    </lineage>
</organism>
<gene>
    <name evidence="1" type="ORF">D8674_018892</name>
</gene>
<reference evidence="1 2" key="1">
    <citation type="submission" date="2019-09" db="EMBL/GenBank/DDBJ databases">
        <authorList>
            <person name="Ou C."/>
        </authorList>
    </citation>
    <scope>NUCLEOTIDE SEQUENCE [LARGE SCALE GENOMIC DNA]</scope>
    <source>
        <strain evidence="1">S2</strain>
        <tissue evidence="1">Leaf</tissue>
    </source>
</reference>
<keyword evidence="2" id="KW-1185">Reference proteome</keyword>
<reference evidence="1 2" key="3">
    <citation type="submission" date="2019-11" db="EMBL/GenBank/DDBJ databases">
        <title>A de novo genome assembly of a pear dwarfing rootstock.</title>
        <authorList>
            <person name="Wang F."/>
            <person name="Wang J."/>
            <person name="Li S."/>
            <person name="Zhang Y."/>
            <person name="Fang M."/>
            <person name="Ma L."/>
            <person name="Zhao Y."/>
            <person name="Jiang S."/>
        </authorList>
    </citation>
    <scope>NUCLEOTIDE SEQUENCE [LARGE SCALE GENOMIC DNA]</scope>
    <source>
        <strain evidence="1">S2</strain>
        <tissue evidence="1">Leaf</tissue>
    </source>
</reference>
<dbReference type="GO" id="GO:0004386">
    <property type="term" value="F:helicase activity"/>
    <property type="evidence" value="ECO:0007669"/>
    <property type="project" value="UniProtKB-KW"/>
</dbReference>
<dbReference type="OrthoDB" id="6103986at2759"/>
<sequence length="92" mass="10296">MPIEEHCLQVKLLDPECKIEEFLRKTLDPPRAETIRNAVSVLQDNGPLLLNEKLTDLGEKLGATCSSIDEQDAFLCNTDELSRPSFLSGMCF</sequence>
<comment type="caution">
    <text evidence="1">The sequence shown here is derived from an EMBL/GenBank/DDBJ whole genome shotgun (WGS) entry which is preliminary data.</text>
</comment>
<name>A0A5N5GBG0_9ROSA</name>
<evidence type="ECO:0000313" key="2">
    <source>
        <dbReference type="Proteomes" id="UP000327157"/>
    </source>
</evidence>
<keyword evidence="1" id="KW-0347">Helicase</keyword>
<protein>
    <submittedName>
        <fullName evidence="1">ATP-dependent RNA helicase DHX36</fullName>
    </submittedName>
</protein>
<proteinExistence type="predicted"/>
<accession>A0A5N5GBG0</accession>
<dbReference type="AlphaFoldDB" id="A0A5N5GBG0"/>
<reference evidence="2" key="2">
    <citation type="submission" date="2019-10" db="EMBL/GenBank/DDBJ databases">
        <title>A de novo genome assembly of a pear dwarfing rootstock.</title>
        <authorList>
            <person name="Wang F."/>
            <person name="Wang J."/>
            <person name="Li S."/>
            <person name="Zhang Y."/>
            <person name="Fang M."/>
            <person name="Ma L."/>
            <person name="Zhao Y."/>
            <person name="Jiang S."/>
        </authorList>
    </citation>
    <scope>NUCLEOTIDE SEQUENCE [LARGE SCALE GENOMIC DNA]</scope>
</reference>
<evidence type="ECO:0000313" key="1">
    <source>
        <dbReference type="EMBL" id="KAB2610860.1"/>
    </source>
</evidence>